<gene>
    <name evidence="2" type="ORF">BOH78_3009</name>
</gene>
<feature type="compositionally biased region" description="Low complexity" evidence="1">
    <location>
        <begin position="816"/>
        <end position="831"/>
    </location>
</feature>
<feature type="region of interest" description="Disordered" evidence="1">
    <location>
        <begin position="587"/>
        <end position="607"/>
    </location>
</feature>
<name>A0A1V2LL77_PICKU</name>
<accession>A0A1V2LL77</accession>
<protein>
    <submittedName>
        <fullName evidence="2">Neurofilament heavy polypeptide</fullName>
    </submittedName>
</protein>
<proteinExistence type="predicted"/>
<dbReference type="PANTHER" id="PTHR39414:SF2">
    <property type="entry name" value="FLOCCULATION PROTEIN FLO11-LIKE"/>
    <property type="match status" value="1"/>
</dbReference>
<dbReference type="PANTHER" id="PTHR39414">
    <property type="entry name" value="SERINE/ARGININE REPETITIVE MATRIX PROTEIN 5-RELATED"/>
    <property type="match status" value="1"/>
</dbReference>
<dbReference type="VEuPathDB" id="FungiDB:C5L36_0A06890"/>
<dbReference type="Proteomes" id="UP000189274">
    <property type="component" value="Unassembled WGS sequence"/>
</dbReference>
<feature type="region of interest" description="Disordered" evidence="1">
    <location>
        <begin position="798"/>
        <end position="846"/>
    </location>
</feature>
<evidence type="ECO:0000313" key="2">
    <source>
        <dbReference type="EMBL" id="ONH73696.1"/>
    </source>
</evidence>
<organism evidence="2 3">
    <name type="scientific">Pichia kudriavzevii</name>
    <name type="common">Yeast</name>
    <name type="synonym">Issatchenkia orientalis</name>
    <dbReference type="NCBI Taxonomy" id="4909"/>
    <lineage>
        <taxon>Eukaryota</taxon>
        <taxon>Fungi</taxon>
        <taxon>Dikarya</taxon>
        <taxon>Ascomycota</taxon>
        <taxon>Saccharomycotina</taxon>
        <taxon>Pichiomycetes</taxon>
        <taxon>Pichiales</taxon>
        <taxon>Pichiaceae</taxon>
        <taxon>Pichia</taxon>
    </lineage>
</organism>
<evidence type="ECO:0000256" key="1">
    <source>
        <dbReference type="SAM" id="MobiDB-lite"/>
    </source>
</evidence>
<dbReference type="EMBL" id="MQVM01000013">
    <property type="protein sequence ID" value="ONH73696.1"/>
    <property type="molecule type" value="Genomic_DNA"/>
</dbReference>
<evidence type="ECO:0000313" key="3">
    <source>
        <dbReference type="Proteomes" id="UP000189274"/>
    </source>
</evidence>
<dbReference type="VEuPathDB" id="FungiDB:C5L36_0C00610"/>
<feature type="compositionally biased region" description="Low complexity" evidence="1">
    <location>
        <begin position="798"/>
        <end position="807"/>
    </location>
</feature>
<feature type="compositionally biased region" description="Polar residues" evidence="1">
    <location>
        <begin position="832"/>
        <end position="846"/>
    </location>
</feature>
<reference evidence="3" key="1">
    <citation type="journal article" date="2017" name="Genome Announc.">
        <title>Genome sequences of Cyberlindnera fabianii 65, Pichia kudriavzevii 129, and Saccharomyces cerevisiae 131 isolated from fermented masau fruits in Zimbabwe.</title>
        <authorList>
            <person name="van Rijswijck I.M.H."/>
            <person name="Derks M.F.L."/>
            <person name="Abee T."/>
            <person name="de Ridder D."/>
            <person name="Smid E.J."/>
        </authorList>
    </citation>
    <scope>NUCLEOTIDE SEQUENCE [LARGE SCALE GENOMIC DNA]</scope>
    <source>
        <strain evidence="3">129</strain>
    </source>
</reference>
<sequence length="1382" mass="157900">MRVIFDIPTFTPFWSRPSTFHHISINATKPLSEEPNTALTIFGTTQFIEARNSNYHGFKTKDLEVKAYTILQRQAYMLMRWCIIRYSIECLVNINLIQPAIYKLTPDNFLPSLEEVKAYIDNPKFLWRFSLHNYYEFIKLFQPHDRAIKLLNLIMSFNDGSGIVPFARAKHTKLINSFKEKFQVRDITMSHFSLHKIDDMNKTCFKFQLNEYETIEYLYSDDFMLFQMDGITTYEEFTHLLIAGQCLRYNSKILESKVELDKRNHGNRKLISLAKKREKIKDLRNVFKKSNNCKKSKHRIIGDSTTIEPYQKDDEKLSILSKLNQLLKDARGINFPELNKMIEKIEVTPYSFYGEFRKELAFISKFAIRKFVEDQRSKTIITNRLYLMSTWSHAAMMVESNHPHSFYKFLYTYVSFQCSSDYTKMFHDAGDPIRYGWSFPKLSVDFDVVQKYYTKLIPQEYLVDCYRHRLKTKKWKSVMNRFSDAIKVEFRDQLGLKAVRITPEEVERDVLVENMFVEIVGKRMKEVIQSINDECFTNYEANTVDQIRIRVSTSKILEATVMKLVSVTPQEVQFNLVIPRGDFPSGNTTKLVPNSNTSPMKGKSEGPVTRDVLSKMIKMVEKFENLLEILIERHINSSKALNIPDKYELVDYNQVLKSASEYLANVSLENRCDPPKECKALKKIGCIKNKLVRTYDHIAELRNNDVPKHVKKEFKRYFKVMVPFTYTAVETNNCRESDPINYDRFGKVVGLTLKSTKNSCIDNQVVIAENSEPISSPISNVDEASPTVSTSVSTSVFTSTVPSDVPSGVPSGVPTISTSISSDGSKSIPQSVSPARSKSVSKSVSPARSKSVSKSVSFADSESVSKSVSPARSKSVSKSVSFADSKSIPQSVSFADSESVSKSVSPARSKSVSKSVSFADSESVSKSVSPARSKSISQSVSPARSKSVSKSVSFADSESVSKSVSPARSKSIPQSVSFADSESVSTSVYKSVSVDSSMSLSPVVSKAGIPYVSTCDTRYDTASDAVSFATSVSASTTPPITLPVAPPVSIPTDAETNHSVPCSRSLVLENTLVNLHRAAFSDDSNSDELIVDTFENPECDVPNEFTFSHERLLDSELDTFGPLYHVRNVQMFERMVKYDNRGNYDEFVDAMVIPDFHDDSYFDLVLELCEPGSAKQFLQKKIQIDEVKIKPFNLSHIYFIRQLEDKFKKNYHKIISAIKNVWQFLTYTKLMTIDITYDRLLRPFDKCMKIIPFEYYFYDPCIEMFEGIGSYLELYDLKHGVGDLFSGSYQELVFKIQRYSDYHSLFIHAWAKDRHLKELWYAYSYCSMYKFHDTTLGEFNNKLKWPEHATYDLCNEQLHQNLELKRIVPVLFTENPESSSSE</sequence>
<comment type="caution">
    <text evidence="2">The sequence shown here is derived from an EMBL/GenBank/DDBJ whole genome shotgun (WGS) entry which is preliminary data.</text>
</comment>
<feature type="compositionally biased region" description="Polar residues" evidence="1">
    <location>
        <begin position="587"/>
        <end position="599"/>
    </location>
</feature>